<comment type="caution">
    <text evidence="2">The sequence shown here is derived from an EMBL/GenBank/DDBJ whole genome shotgun (WGS) entry which is preliminary data.</text>
</comment>
<evidence type="ECO:0008006" key="4">
    <source>
        <dbReference type="Google" id="ProtNLM"/>
    </source>
</evidence>
<evidence type="ECO:0000313" key="2">
    <source>
        <dbReference type="EMBL" id="KEP53021.1"/>
    </source>
</evidence>
<dbReference type="HOGENOM" id="CLU_054439_1_0_1"/>
<feature type="compositionally biased region" description="Basic residues" evidence="1">
    <location>
        <begin position="1"/>
        <end position="10"/>
    </location>
</feature>
<proteinExistence type="predicted"/>
<name>A0A074S0Z6_9AGAM</name>
<protein>
    <recommendedName>
        <fullName evidence="4">F-box domain-containing protein</fullName>
    </recommendedName>
</protein>
<dbReference type="EMBL" id="AZST01000077">
    <property type="protein sequence ID" value="KEP53021.1"/>
    <property type="molecule type" value="Genomic_DNA"/>
</dbReference>
<evidence type="ECO:0000313" key="3">
    <source>
        <dbReference type="Proteomes" id="UP000027456"/>
    </source>
</evidence>
<reference evidence="2 3" key="1">
    <citation type="submission" date="2013-12" db="EMBL/GenBank/DDBJ databases">
        <authorList>
            <person name="Cubeta M."/>
            <person name="Pakala S."/>
            <person name="Fedorova N."/>
            <person name="Thomas E."/>
            <person name="Dean R."/>
            <person name="Jabaji S."/>
            <person name="Neate S."/>
            <person name="Toda T."/>
            <person name="Tavantzis S."/>
            <person name="Vilgalys R."/>
            <person name="Bharathan N."/>
            <person name="Pakala S."/>
            <person name="Losada L.S."/>
            <person name="Zafar N."/>
            <person name="Nierman W."/>
        </authorList>
    </citation>
    <scope>NUCLEOTIDE SEQUENCE [LARGE SCALE GENOMIC DNA]</scope>
    <source>
        <strain evidence="2 3">123E</strain>
    </source>
</reference>
<accession>A0A074S0Z6</accession>
<organism evidence="2 3">
    <name type="scientific">Rhizoctonia solani 123E</name>
    <dbReference type="NCBI Taxonomy" id="1423351"/>
    <lineage>
        <taxon>Eukaryota</taxon>
        <taxon>Fungi</taxon>
        <taxon>Dikarya</taxon>
        <taxon>Basidiomycota</taxon>
        <taxon>Agaricomycotina</taxon>
        <taxon>Agaricomycetes</taxon>
        <taxon>Cantharellales</taxon>
        <taxon>Ceratobasidiaceae</taxon>
        <taxon>Rhizoctonia</taxon>
    </lineage>
</organism>
<dbReference type="Proteomes" id="UP000027456">
    <property type="component" value="Unassembled WGS sequence"/>
</dbReference>
<feature type="region of interest" description="Disordered" evidence="1">
    <location>
        <begin position="1"/>
        <end position="23"/>
    </location>
</feature>
<sequence length="312" mass="35289">MSPRPKKRVRLSSSPIYESESESELEVGSGDKVAPSAFLGILPASKGLLALPLELISLIVSHFPEIETEHILSSTRYLGSWESSGSEEFLVRFNTLRALSRLSRLSRLIFLPFQWERFEVCLFPKPNPESAEQRLESWYQYLGQSMERRCEGLLDSPHLWPYIKIVTVSINRHRSHIVIPLFARLLGMLPNVHTLEVLPGGYTMAIQSLKKYFEGYSFQSIQKVVLPTFAHDILRCCPKVREVICNAGEGRQVIGALVHTGCPKLEILRGIPVSSIVSKRLNKVNSPLKCVRINGRTKDNLVRDNRTIGLKK</sequence>
<gene>
    <name evidence="2" type="ORF">V565_036760</name>
</gene>
<keyword evidence="3" id="KW-1185">Reference proteome</keyword>
<dbReference type="AlphaFoldDB" id="A0A074S0Z6"/>
<evidence type="ECO:0000256" key="1">
    <source>
        <dbReference type="SAM" id="MobiDB-lite"/>
    </source>
</evidence>
<dbReference type="OrthoDB" id="3251070at2759"/>